<name>A0A9P7ARA1_9AGAM</name>
<reference evidence="1" key="1">
    <citation type="journal article" date="2020" name="New Phytol.">
        <title>Comparative genomics reveals dynamic genome evolution in host specialist ectomycorrhizal fungi.</title>
        <authorList>
            <person name="Lofgren L.A."/>
            <person name="Nguyen N.H."/>
            <person name="Vilgalys R."/>
            <person name="Ruytinx J."/>
            <person name="Liao H.L."/>
            <person name="Branco S."/>
            <person name="Kuo A."/>
            <person name="LaButti K."/>
            <person name="Lipzen A."/>
            <person name="Andreopoulos W."/>
            <person name="Pangilinan J."/>
            <person name="Riley R."/>
            <person name="Hundley H."/>
            <person name="Na H."/>
            <person name="Barry K."/>
            <person name="Grigoriev I.V."/>
            <person name="Stajich J.E."/>
            <person name="Kennedy P.G."/>
        </authorList>
    </citation>
    <scope>NUCLEOTIDE SEQUENCE</scope>
    <source>
        <strain evidence="1">MN1</strain>
    </source>
</reference>
<evidence type="ECO:0000313" key="1">
    <source>
        <dbReference type="EMBL" id="KAG1793762.1"/>
    </source>
</evidence>
<dbReference type="EMBL" id="JABBWG010000423">
    <property type="protein sequence ID" value="KAG1793762.1"/>
    <property type="molecule type" value="Genomic_DNA"/>
</dbReference>
<dbReference type="OrthoDB" id="276546at2759"/>
<proteinExistence type="predicted"/>
<sequence>MPNPDLPFRLLKNIALERGDQATWYMAGNLTPTGYSDWPYAPENDQQISRL</sequence>
<organism evidence="1 2">
    <name type="scientific">Suillus subaureus</name>
    <dbReference type="NCBI Taxonomy" id="48587"/>
    <lineage>
        <taxon>Eukaryota</taxon>
        <taxon>Fungi</taxon>
        <taxon>Dikarya</taxon>
        <taxon>Basidiomycota</taxon>
        <taxon>Agaricomycotina</taxon>
        <taxon>Agaricomycetes</taxon>
        <taxon>Agaricomycetidae</taxon>
        <taxon>Boletales</taxon>
        <taxon>Suillineae</taxon>
        <taxon>Suillaceae</taxon>
        <taxon>Suillus</taxon>
    </lineage>
</organism>
<evidence type="ECO:0000313" key="2">
    <source>
        <dbReference type="Proteomes" id="UP000807769"/>
    </source>
</evidence>
<dbReference type="RefSeq" id="XP_041185027.1">
    <property type="nucleotide sequence ID" value="XM_041337537.1"/>
</dbReference>
<dbReference type="GeneID" id="64631553"/>
<dbReference type="AlphaFoldDB" id="A0A9P7ARA1"/>
<protein>
    <submittedName>
        <fullName evidence="1">Uncharacterized protein</fullName>
    </submittedName>
</protein>
<dbReference type="Proteomes" id="UP000807769">
    <property type="component" value="Unassembled WGS sequence"/>
</dbReference>
<comment type="caution">
    <text evidence="1">The sequence shown here is derived from an EMBL/GenBank/DDBJ whole genome shotgun (WGS) entry which is preliminary data.</text>
</comment>
<accession>A0A9P7ARA1</accession>
<gene>
    <name evidence="1" type="ORF">BJ212DRAFT_1414584</name>
</gene>
<keyword evidence="2" id="KW-1185">Reference proteome</keyword>